<comment type="caution">
    <text evidence="5">The sequence shown here is derived from an EMBL/GenBank/DDBJ whole genome shotgun (WGS) entry which is preliminary data.</text>
</comment>
<comment type="similarity">
    <text evidence="1 3">Belongs to the aldehyde dehydrogenase family.</text>
</comment>
<keyword evidence="6" id="KW-1185">Reference proteome</keyword>
<dbReference type="SUPFAM" id="SSF53720">
    <property type="entry name" value="ALDH-like"/>
    <property type="match status" value="1"/>
</dbReference>
<dbReference type="InterPro" id="IPR015590">
    <property type="entry name" value="Aldehyde_DH_dom"/>
</dbReference>
<feature type="domain" description="Aldehyde dehydrogenase" evidence="4">
    <location>
        <begin position="12"/>
        <end position="469"/>
    </location>
</feature>
<dbReference type="InterPro" id="IPR016163">
    <property type="entry name" value="Ald_DH_C"/>
</dbReference>
<gene>
    <name evidence="5" type="ORF">H9631_21040</name>
</gene>
<dbReference type="InterPro" id="IPR010102">
    <property type="entry name" value="Succ_semiAld_DH"/>
</dbReference>
<dbReference type="Pfam" id="PF00171">
    <property type="entry name" value="Aldedh"/>
    <property type="match status" value="1"/>
</dbReference>
<dbReference type="InterPro" id="IPR050740">
    <property type="entry name" value="Aldehyde_DH_Superfamily"/>
</dbReference>
<evidence type="ECO:0000313" key="6">
    <source>
        <dbReference type="Proteomes" id="UP000648182"/>
    </source>
</evidence>
<protein>
    <recommendedName>
        <fullName evidence="3">Aldehyde dehydrogenase</fullName>
    </recommendedName>
</protein>
<sequence length="473" mass="51521">MEYLLHINGKWTGEALDKNPVLNPATGEIITKVPKGGRIEALQAVEAAHHAFEEWSGTTAYERAKLLKKYSNLIIDHEQELAELMTTEMGKPLSEAKGEVHYAANYIEWYSEQAKRIYGETIPTHDKNKRLQVWKKPIGVVAAITPWNFPAAMLTRKMGPALAAGCTVVIKPSKETPLTAIKLVELAEMAGFPNGVINIVTGSSKEIGEVFLTDPRVKKVTFTGSTEVGKTLMRQGADTVKKLSLELGGHAPMIILNDADLQKAVEGVTASKFRNSGQTCICGNRIYVQSAIYDQFIEVFADTVNQLRVGNGMETGIDVGPLINHAGVEKVNEHVLDAVKKGATVVVGGEQPEEKGNFYKPTIIKDANPDMLIMREETFGPVAPIQKFETIEEVVKLANDTPFGLAAYVFTENVSHGTRVIEKLDYGVVGWNDGTPSAVQAPFGGMKESGLGREGGHQGIEDFLETQYVSIGI</sequence>
<evidence type="ECO:0000256" key="1">
    <source>
        <dbReference type="ARBA" id="ARBA00009986"/>
    </source>
</evidence>
<dbReference type="EMBL" id="JACSPV010000065">
    <property type="protein sequence ID" value="MBD8007531.1"/>
    <property type="molecule type" value="Genomic_DNA"/>
</dbReference>
<organism evidence="5 6">
    <name type="scientific">Bacillus norwichensis</name>
    <dbReference type="NCBI Taxonomy" id="2762217"/>
    <lineage>
        <taxon>Bacteria</taxon>
        <taxon>Bacillati</taxon>
        <taxon>Bacillota</taxon>
        <taxon>Bacilli</taxon>
        <taxon>Bacillales</taxon>
        <taxon>Bacillaceae</taxon>
        <taxon>Bacillus</taxon>
    </lineage>
</organism>
<dbReference type="RefSeq" id="WP_191816239.1">
    <property type="nucleotide sequence ID" value="NZ_JACSPV010000065.1"/>
</dbReference>
<evidence type="ECO:0000259" key="4">
    <source>
        <dbReference type="Pfam" id="PF00171"/>
    </source>
</evidence>
<evidence type="ECO:0000256" key="3">
    <source>
        <dbReference type="PIRNR" id="PIRNR036492"/>
    </source>
</evidence>
<dbReference type="PROSITE" id="PS00070">
    <property type="entry name" value="ALDEHYDE_DEHYDR_CYS"/>
    <property type="match status" value="1"/>
</dbReference>
<evidence type="ECO:0000256" key="2">
    <source>
        <dbReference type="ARBA" id="ARBA00023002"/>
    </source>
</evidence>
<dbReference type="InterPro" id="IPR016162">
    <property type="entry name" value="Ald_DH_N"/>
</dbReference>
<dbReference type="InterPro" id="IPR016160">
    <property type="entry name" value="Ald_DH_CS_CYS"/>
</dbReference>
<dbReference type="PANTHER" id="PTHR43353:SF5">
    <property type="entry name" value="SUCCINATE-SEMIALDEHYDE DEHYDROGENASE, MITOCHONDRIAL"/>
    <property type="match status" value="1"/>
</dbReference>
<dbReference type="CDD" id="cd07103">
    <property type="entry name" value="ALDH_F5_SSADH_GabD"/>
    <property type="match status" value="1"/>
</dbReference>
<evidence type="ECO:0000313" key="5">
    <source>
        <dbReference type="EMBL" id="MBD8007531.1"/>
    </source>
</evidence>
<accession>A0ABR8VRY4</accession>
<dbReference type="Gene3D" id="3.40.309.10">
    <property type="entry name" value="Aldehyde Dehydrogenase, Chain A, domain 2"/>
    <property type="match status" value="1"/>
</dbReference>
<keyword evidence="2 3" id="KW-0560">Oxidoreductase</keyword>
<dbReference type="InterPro" id="IPR012394">
    <property type="entry name" value="Aldehyde_DH_NAD(P)"/>
</dbReference>
<dbReference type="Gene3D" id="3.40.605.10">
    <property type="entry name" value="Aldehyde Dehydrogenase, Chain A, domain 1"/>
    <property type="match status" value="1"/>
</dbReference>
<dbReference type="Proteomes" id="UP000648182">
    <property type="component" value="Unassembled WGS sequence"/>
</dbReference>
<dbReference type="PANTHER" id="PTHR43353">
    <property type="entry name" value="SUCCINATE-SEMIALDEHYDE DEHYDROGENASE, MITOCHONDRIAL"/>
    <property type="match status" value="1"/>
</dbReference>
<proteinExistence type="inferred from homology"/>
<dbReference type="NCBIfam" id="TIGR01780">
    <property type="entry name" value="SSADH"/>
    <property type="match status" value="1"/>
</dbReference>
<name>A0ABR8VRY4_9BACI</name>
<dbReference type="PIRSF" id="PIRSF036492">
    <property type="entry name" value="ALDH"/>
    <property type="match status" value="1"/>
</dbReference>
<dbReference type="InterPro" id="IPR016161">
    <property type="entry name" value="Ald_DH/histidinol_DH"/>
</dbReference>
<reference evidence="5 6" key="1">
    <citation type="submission" date="2020-08" db="EMBL/GenBank/DDBJ databases">
        <title>A Genomic Blueprint of the Chicken Gut Microbiome.</title>
        <authorList>
            <person name="Gilroy R."/>
            <person name="Ravi A."/>
            <person name="Getino M."/>
            <person name="Pursley I."/>
            <person name="Horton D.L."/>
            <person name="Alikhan N.-F."/>
            <person name="Baker D."/>
            <person name="Gharbi K."/>
            <person name="Hall N."/>
            <person name="Watson M."/>
            <person name="Adriaenssens E.M."/>
            <person name="Foster-Nyarko E."/>
            <person name="Jarju S."/>
            <person name="Secka A."/>
            <person name="Antonio M."/>
            <person name="Oren A."/>
            <person name="Chaudhuri R."/>
            <person name="La Ragione R.M."/>
            <person name="Hildebrand F."/>
            <person name="Pallen M.J."/>
        </authorList>
    </citation>
    <scope>NUCLEOTIDE SEQUENCE [LARGE SCALE GENOMIC DNA]</scope>
    <source>
        <strain evidence="5 6">Sa1BUA2</strain>
    </source>
</reference>